<proteinExistence type="predicted"/>
<evidence type="ECO:0008006" key="3">
    <source>
        <dbReference type="Google" id="ProtNLM"/>
    </source>
</evidence>
<gene>
    <name evidence="1" type="ORF">SAMN02910344_00221</name>
</gene>
<accession>A0A662ZFE0</accession>
<dbReference type="PROSITE" id="PS51257">
    <property type="entry name" value="PROKAR_LIPOPROTEIN"/>
    <property type="match status" value="1"/>
</dbReference>
<organism evidence="1 2">
    <name type="scientific">Ruminobacter amylophilus</name>
    <dbReference type="NCBI Taxonomy" id="867"/>
    <lineage>
        <taxon>Bacteria</taxon>
        <taxon>Pseudomonadati</taxon>
        <taxon>Pseudomonadota</taxon>
        <taxon>Gammaproteobacteria</taxon>
        <taxon>Aeromonadales</taxon>
        <taxon>Succinivibrionaceae</taxon>
        <taxon>Ruminobacter</taxon>
    </lineage>
</organism>
<evidence type="ECO:0000313" key="1">
    <source>
        <dbReference type="EMBL" id="SFP02022.1"/>
    </source>
</evidence>
<evidence type="ECO:0000313" key="2">
    <source>
        <dbReference type="Proteomes" id="UP000243745"/>
    </source>
</evidence>
<reference evidence="1 2" key="1">
    <citation type="submission" date="2016-10" db="EMBL/GenBank/DDBJ databases">
        <authorList>
            <person name="Varghese N."/>
            <person name="Submissions S."/>
        </authorList>
    </citation>
    <scope>NUCLEOTIDE SEQUENCE [LARGE SCALE GENOMIC DNA]</scope>
    <source>
        <strain evidence="1 2">DSM 1361</strain>
    </source>
</reference>
<dbReference type="RefSeq" id="WP_093140119.1">
    <property type="nucleotide sequence ID" value="NZ_FOXF01000002.1"/>
</dbReference>
<keyword evidence="2" id="KW-1185">Reference proteome</keyword>
<dbReference type="EMBL" id="FOXF01000002">
    <property type="protein sequence ID" value="SFP02022.1"/>
    <property type="molecule type" value="Genomic_DNA"/>
</dbReference>
<dbReference type="AlphaFoldDB" id="A0A662ZFE0"/>
<dbReference type="Proteomes" id="UP000243745">
    <property type="component" value="Unassembled WGS sequence"/>
</dbReference>
<name>A0A662ZFE0_9GAMM</name>
<sequence>MLKDLLLFSCLTTLLLITGCGSKEVCEFTYNEPYSRTMNGHNPYHFKGATLSHPKTGARLVFFSTLADWSEIYNNPFFEAAVSQDMEIADKDENRYHLVLKQDRNKNLIISHYDDGEVFGYGYTTSAEFLVDNLLNHCNDLIDQHVY</sequence>
<protein>
    <recommendedName>
        <fullName evidence="3">Lipoprotein</fullName>
    </recommendedName>
</protein>